<dbReference type="AlphaFoldDB" id="A0AAV4RPM9"/>
<dbReference type="EC" id="1.8.4.11" evidence="2"/>
<accession>A0AAV4RPM9</accession>
<keyword evidence="7" id="KW-1185">Reference proteome</keyword>
<evidence type="ECO:0000313" key="6">
    <source>
        <dbReference type="EMBL" id="GIY23569.1"/>
    </source>
</evidence>
<dbReference type="SUPFAM" id="SSF55068">
    <property type="entry name" value="Peptide methionine sulfoxide reductase"/>
    <property type="match status" value="1"/>
</dbReference>
<protein>
    <recommendedName>
        <fullName evidence="2">peptide-methionine (S)-S-oxide reductase</fullName>
        <ecNumber evidence="2">1.8.4.11</ecNumber>
    </recommendedName>
    <alternativeName>
        <fullName evidence="4">Peptide-methionine (S)-S-oxide reductase</fullName>
    </alternativeName>
</protein>
<dbReference type="InterPro" id="IPR036509">
    <property type="entry name" value="Met_Sox_Rdtase_MsrA_sf"/>
</dbReference>
<organism evidence="6 7">
    <name type="scientific">Caerostris extrusa</name>
    <name type="common">Bark spider</name>
    <name type="synonym">Caerostris bankana</name>
    <dbReference type="NCBI Taxonomy" id="172846"/>
    <lineage>
        <taxon>Eukaryota</taxon>
        <taxon>Metazoa</taxon>
        <taxon>Ecdysozoa</taxon>
        <taxon>Arthropoda</taxon>
        <taxon>Chelicerata</taxon>
        <taxon>Arachnida</taxon>
        <taxon>Araneae</taxon>
        <taxon>Araneomorphae</taxon>
        <taxon>Entelegynae</taxon>
        <taxon>Araneoidea</taxon>
        <taxon>Araneidae</taxon>
        <taxon>Caerostris</taxon>
    </lineage>
</organism>
<evidence type="ECO:0000259" key="5">
    <source>
        <dbReference type="Pfam" id="PF01625"/>
    </source>
</evidence>
<gene>
    <name evidence="6" type="primary">MsrA</name>
    <name evidence="6" type="ORF">CEXT_339881</name>
</gene>
<dbReference type="PANTHER" id="PTHR43774">
    <property type="entry name" value="PEPTIDE METHIONINE SULFOXIDE REDUCTASE"/>
    <property type="match status" value="1"/>
</dbReference>
<dbReference type="Pfam" id="PF01625">
    <property type="entry name" value="PMSR"/>
    <property type="match status" value="1"/>
</dbReference>
<dbReference type="GO" id="GO:0008113">
    <property type="term" value="F:peptide-methionine (S)-S-oxide reductase activity"/>
    <property type="evidence" value="ECO:0007669"/>
    <property type="project" value="UniProtKB-EC"/>
</dbReference>
<dbReference type="PANTHER" id="PTHR43774:SF1">
    <property type="entry name" value="PEPTIDE METHIONINE SULFOXIDE REDUCTASE MSRA 2"/>
    <property type="match status" value="1"/>
</dbReference>
<name>A0AAV4RPM9_CAEEX</name>
<comment type="similarity">
    <text evidence="1">Belongs to the MsrA Met sulfoxide reductase family.</text>
</comment>
<dbReference type="InterPro" id="IPR002569">
    <property type="entry name" value="Met_Sox_Rdtase_MsrA_dom"/>
</dbReference>
<evidence type="ECO:0000256" key="4">
    <source>
        <dbReference type="ARBA" id="ARBA00030643"/>
    </source>
</evidence>
<evidence type="ECO:0000313" key="7">
    <source>
        <dbReference type="Proteomes" id="UP001054945"/>
    </source>
</evidence>
<proteinExistence type="inferred from homology"/>
<comment type="caution">
    <text evidence="6">The sequence shown here is derived from an EMBL/GenBank/DDBJ whole genome shotgun (WGS) entry which is preliminary data.</text>
</comment>
<dbReference type="EMBL" id="BPLR01008292">
    <property type="protein sequence ID" value="GIY23569.1"/>
    <property type="molecule type" value="Genomic_DNA"/>
</dbReference>
<dbReference type="Gene3D" id="3.30.1060.10">
    <property type="entry name" value="Peptide methionine sulphoxide reductase MsrA"/>
    <property type="match status" value="1"/>
</dbReference>
<evidence type="ECO:0000256" key="1">
    <source>
        <dbReference type="ARBA" id="ARBA00005591"/>
    </source>
</evidence>
<evidence type="ECO:0000256" key="2">
    <source>
        <dbReference type="ARBA" id="ARBA00012502"/>
    </source>
</evidence>
<evidence type="ECO:0000256" key="3">
    <source>
        <dbReference type="ARBA" id="ARBA00023002"/>
    </source>
</evidence>
<dbReference type="Proteomes" id="UP001054945">
    <property type="component" value="Unassembled WGS sequence"/>
</dbReference>
<sequence length="129" mass="14700">MEEKAYFALACFWKPDAQFGCQPGVLQTRVGYCGGTGSAPIYPKVNDHTEAVEVTFDSSVISYEDLLSLFWQFHDPCSCSKRQYMSAIFYTSDRQKQMAQDSKKRHEIELGKSVTTQIQPLNVFHEAEE</sequence>
<feature type="domain" description="Peptide methionine sulphoxide reductase MsrA" evidence="5">
    <location>
        <begin position="4"/>
        <end position="129"/>
    </location>
</feature>
<reference evidence="6 7" key="1">
    <citation type="submission" date="2021-06" db="EMBL/GenBank/DDBJ databases">
        <title>Caerostris extrusa draft genome.</title>
        <authorList>
            <person name="Kono N."/>
            <person name="Arakawa K."/>
        </authorList>
    </citation>
    <scope>NUCLEOTIDE SEQUENCE [LARGE SCALE GENOMIC DNA]</scope>
</reference>
<keyword evidence="3" id="KW-0560">Oxidoreductase</keyword>